<dbReference type="EMBL" id="JAQQAF010000003">
    <property type="protein sequence ID" value="KAJ8501100.1"/>
    <property type="molecule type" value="Genomic_DNA"/>
</dbReference>
<dbReference type="InterPro" id="IPR000198">
    <property type="entry name" value="RhoGAP_dom"/>
</dbReference>
<dbReference type="GO" id="GO:0005096">
    <property type="term" value="F:GTPase activator activity"/>
    <property type="evidence" value="ECO:0007669"/>
    <property type="project" value="UniProtKB-KW"/>
</dbReference>
<accession>A0AAV8PY10</accession>
<evidence type="ECO:0000313" key="6">
    <source>
        <dbReference type="Proteomes" id="UP001222027"/>
    </source>
</evidence>
<dbReference type="InterPro" id="IPR008936">
    <property type="entry name" value="Rho_GTPase_activation_prot"/>
</dbReference>
<dbReference type="PANTHER" id="PTHR23177:SF64">
    <property type="entry name" value="RHO GTPASE-ACTIVATING PROTEIN 1"/>
    <property type="match status" value="1"/>
</dbReference>
<feature type="compositionally biased region" description="Basic and acidic residues" evidence="2">
    <location>
        <begin position="382"/>
        <end position="391"/>
    </location>
</feature>
<evidence type="ECO:0000313" key="5">
    <source>
        <dbReference type="EMBL" id="KAJ8501100.1"/>
    </source>
</evidence>
<dbReference type="Pfam" id="PF00786">
    <property type="entry name" value="PBD"/>
    <property type="match status" value="1"/>
</dbReference>
<dbReference type="PROSITE" id="PS50108">
    <property type="entry name" value="CRIB"/>
    <property type="match status" value="1"/>
</dbReference>
<comment type="caution">
    <text evidence="5">The sequence shown here is derived from an EMBL/GenBank/DDBJ whole genome shotgun (WGS) entry which is preliminary data.</text>
</comment>
<feature type="domain" description="Rho-GAP" evidence="4">
    <location>
        <begin position="48"/>
        <end position="233"/>
    </location>
</feature>
<dbReference type="Proteomes" id="UP001222027">
    <property type="component" value="Unassembled WGS sequence"/>
</dbReference>
<dbReference type="AlphaFoldDB" id="A0AAV8PY10"/>
<sequence length="391" mass="42994">MDIGCPTDVQHVAHVTFDRFHGFLGLPVEFEPEVPRIAPSASATVFGVSTESMQCSYDSRGNTIPTILLQMQRCLYEQGGLRAEGIFRINGENSEEEYVRNQLDNGIVPQGVDVHCLAALIKAWFRELPMGLLDSLSSEQVMQCQTEEDCDHVTRLLPPTEAALLDWAVNLMADVAQEEQQNKMNAHNVATVFAPNMTKVADPLTALMYVVQVMNFLRMLILRTLKERQQSILEDAYVYDADPSDEDGHCSPKPRLEACSEEAVELVYVTKKPVFNILTQVPKLTIDEAAVSPQTFCDAAAAAAAASGETAFHMNSAQTGGSSSGNDAAANGSNAVHTNYRRKRMGQLNIHTHKKGRKGKLHRASFPAEKSKGASIVSRINSETDRAEAWR</sequence>
<dbReference type="InterPro" id="IPR000095">
    <property type="entry name" value="CRIB_dom"/>
</dbReference>
<dbReference type="InterPro" id="IPR044785">
    <property type="entry name" value="RopGAP1-5"/>
</dbReference>
<evidence type="ECO:0000256" key="2">
    <source>
        <dbReference type="SAM" id="MobiDB-lite"/>
    </source>
</evidence>
<dbReference type="GO" id="GO:0007165">
    <property type="term" value="P:signal transduction"/>
    <property type="evidence" value="ECO:0007669"/>
    <property type="project" value="InterPro"/>
</dbReference>
<keyword evidence="1" id="KW-0343">GTPase activation</keyword>
<evidence type="ECO:0000256" key="1">
    <source>
        <dbReference type="ARBA" id="ARBA00022468"/>
    </source>
</evidence>
<feature type="compositionally biased region" description="Basic residues" evidence="2">
    <location>
        <begin position="339"/>
        <end position="363"/>
    </location>
</feature>
<dbReference type="Gene3D" id="1.10.555.10">
    <property type="entry name" value="Rho GTPase activation protein"/>
    <property type="match status" value="1"/>
</dbReference>
<proteinExistence type="predicted"/>
<feature type="region of interest" description="Disordered" evidence="2">
    <location>
        <begin position="315"/>
        <end position="391"/>
    </location>
</feature>
<dbReference type="CDD" id="cd00132">
    <property type="entry name" value="CRIB"/>
    <property type="match status" value="1"/>
</dbReference>
<dbReference type="SMART" id="SM00324">
    <property type="entry name" value="RhoGAP"/>
    <property type="match status" value="1"/>
</dbReference>
<dbReference type="PANTHER" id="PTHR23177">
    <property type="entry name" value="MKIAA1688 PROTEIN"/>
    <property type="match status" value="1"/>
</dbReference>
<dbReference type="PROSITE" id="PS50238">
    <property type="entry name" value="RHOGAP"/>
    <property type="match status" value="1"/>
</dbReference>
<dbReference type="Gene3D" id="3.90.810.10">
    <property type="entry name" value="CRIB domain"/>
    <property type="match status" value="1"/>
</dbReference>
<dbReference type="SMART" id="SM00285">
    <property type="entry name" value="PBD"/>
    <property type="match status" value="1"/>
</dbReference>
<protein>
    <recommendedName>
        <fullName evidence="7">Rho-GAP domain-containing protein</fullName>
    </recommendedName>
</protein>
<feature type="domain" description="CRIB" evidence="3">
    <location>
        <begin position="3"/>
        <end position="16"/>
    </location>
</feature>
<dbReference type="InterPro" id="IPR036936">
    <property type="entry name" value="CRIB_dom_sf"/>
</dbReference>
<gene>
    <name evidence="5" type="ORF">OPV22_011652</name>
</gene>
<dbReference type="Pfam" id="PF00620">
    <property type="entry name" value="RhoGAP"/>
    <property type="match status" value="1"/>
</dbReference>
<reference evidence="5 6" key="1">
    <citation type="submission" date="2022-12" db="EMBL/GenBank/DDBJ databases">
        <title>Chromosome-scale assembly of the Ensete ventricosum genome.</title>
        <authorList>
            <person name="Dussert Y."/>
            <person name="Stocks J."/>
            <person name="Wendawek A."/>
            <person name="Woldeyes F."/>
            <person name="Nichols R.A."/>
            <person name="Borrell J.S."/>
        </authorList>
    </citation>
    <scope>NUCLEOTIDE SEQUENCE [LARGE SCALE GENOMIC DNA]</scope>
    <source>
        <strain evidence="6">cv. Maze</strain>
        <tissue evidence="5">Seeds</tissue>
    </source>
</reference>
<evidence type="ECO:0008006" key="7">
    <source>
        <dbReference type="Google" id="ProtNLM"/>
    </source>
</evidence>
<evidence type="ECO:0000259" key="4">
    <source>
        <dbReference type="PROSITE" id="PS50238"/>
    </source>
</evidence>
<dbReference type="CDD" id="cd00159">
    <property type="entry name" value="RhoGAP"/>
    <property type="match status" value="1"/>
</dbReference>
<feature type="compositionally biased region" description="Low complexity" evidence="2">
    <location>
        <begin position="320"/>
        <end position="335"/>
    </location>
</feature>
<organism evidence="5 6">
    <name type="scientific">Ensete ventricosum</name>
    <name type="common">Abyssinian banana</name>
    <name type="synonym">Musa ensete</name>
    <dbReference type="NCBI Taxonomy" id="4639"/>
    <lineage>
        <taxon>Eukaryota</taxon>
        <taxon>Viridiplantae</taxon>
        <taxon>Streptophyta</taxon>
        <taxon>Embryophyta</taxon>
        <taxon>Tracheophyta</taxon>
        <taxon>Spermatophyta</taxon>
        <taxon>Magnoliopsida</taxon>
        <taxon>Liliopsida</taxon>
        <taxon>Zingiberales</taxon>
        <taxon>Musaceae</taxon>
        <taxon>Ensete</taxon>
    </lineage>
</organism>
<keyword evidence="6" id="KW-1185">Reference proteome</keyword>
<dbReference type="SUPFAM" id="SSF48350">
    <property type="entry name" value="GTPase activation domain, GAP"/>
    <property type="match status" value="1"/>
</dbReference>
<evidence type="ECO:0000259" key="3">
    <source>
        <dbReference type="PROSITE" id="PS50108"/>
    </source>
</evidence>
<name>A0AAV8PY10_ENSVE</name>